<dbReference type="InParanoid" id="K3W673"/>
<feature type="transmembrane region" description="Helical" evidence="1">
    <location>
        <begin position="196"/>
        <end position="216"/>
    </location>
</feature>
<feature type="transmembrane region" description="Helical" evidence="1">
    <location>
        <begin position="75"/>
        <end position="95"/>
    </location>
</feature>
<feature type="transmembrane region" description="Helical" evidence="1">
    <location>
        <begin position="107"/>
        <end position="130"/>
    </location>
</feature>
<dbReference type="OMA" id="FILETHV"/>
<accession>K3W673</accession>
<dbReference type="Proteomes" id="UP000019132">
    <property type="component" value="Unassembled WGS sequence"/>
</dbReference>
<reference evidence="3" key="1">
    <citation type="journal article" date="2010" name="Genome Biol.">
        <title>Genome sequence of the necrotrophic plant pathogen Pythium ultimum reveals original pathogenicity mechanisms and effector repertoire.</title>
        <authorList>
            <person name="Levesque C.A."/>
            <person name="Brouwer H."/>
            <person name="Cano L."/>
            <person name="Hamilton J.P."/>
            <person name="Holt C."/>
            <person name="Huitema E."/>
            <person name="Raffaele S."/>
            <person name="Robideau G.P."/>
            <person name="Thines M."/>
            <person name="Win J."/>
            <person name="Zerillo M.M."/>
            <person name="Beakes G.W."/>
            <person name="Boore J.L."/>
            <person name="Busam D."/>
            <person name="Dumas B."/>
            <person name="Ferriera S."/>
            <person name="Fuerstenberg S.I."/>
            <person name="Gachon C.M."/>
            <person name="Gaulin E."/>
            <person name="Govers F."/>
            <person name="Grenville-Briggs L."/>
            <person name="Horner N."/>
            <person name="Hostetler J."/>
            <person name="Jiang R.H."/>
            <person name="Johnson J."/>
            <person name="Krajaejun T."/>
            <person name="Lin H."/>
            <person name="Meijer H.J."/>
            <person name="Moore B."/>
            <person name="Morris P."/>
            <person name="Phuntmart V."/>
            <person name="Puiu D."/>
            <person name="Shetty J."/>
            <person name="Stajich J.E."/>
            <person name="Tripathy S."/>
            <person name="Wawra S."/>
            <person name="van West P."/>
            <person name="Whitty B.R."/>
            <person name="Coutinho P.M."/>
            <person name="Henrissat B."/>
            <person name="Martin F."/>
            <person name="Thomas P.D."/>
            <person name="Tyler B.M."/>
            <person name="De Vries R.P."/>
            <person name="Kamoun S."/>
            <person name="Yandell M."/>
            <person name="Tisserat N."/>
            <person name="Buell C.R."/>
        </authorList>
    </citation>
    <scope>NUCLEOTIDE SEQUENCE</scope>
    <source>
        <strain evidence="3">DAOM:BR144</strain>
    </source>
</reference>
<reference evidence="2" key="3">
    <citation type="submission" date="2015-02" db="UniProtKB">
        <authorList>
            <consortium name="EnsemblProtists"/>
        </authorList>
    </citation>
    <scope>IDENTIFICATION</scope>
    <source>
        <strain evidence="2">DAOM BR144</strain>
    </source>
</reference>
<dbReference type="EMBL" id="GL376636">
    <property type="status" value="NOT_ANNOTATED_CDS"/>
    <property type="molecule type" value="Genomic_DNA"/>
</dbReference>
<sequence>MPLRDPYSQWQSDWALWTRLWLTVFFVAFGITTIAMRTVPQLPLTRKKRLVVAIGTATEYVGMLCVVAIKLAYPIPFAFVLGAVTTWVICMLMPVMGRKPLQKEAGLWPQLVCFFRFFAVQSGLVVIYPAYNAVFVSVKTNLQNALVVVLPMTKLVVNNGVSQSAVHLEDYLPATVVFLVEVFNTLYLAVCMQNAGSTVTALLIILMDLIQGMWALRGVHKRTKVVQELITMYTNRIAMSDNDNLEQLDFLRIVLDITEHPMRLEVNKLSCIRLRDCLKHNVSQECVIVLAQLEQLDPTSTISDIAAVEQYGCPADPTNALLVSILYGSMSSVSRTDFKQARLSNTAANHKTRLLFQTLQMLFRCEYLVLMKYVECFAPPLYVVYFVILSHLPNVIYYPEPSSGLMTTVRSVLIYAALELASFTVLFTIFKRKFRFSPLYQLAFVLENQFELVQSKLLIWTLILLQFHLQHFGMPRR</sequence>
<keyword evidence="1" id="KW-0812">Transmembrane</keyword>
<feature type="transmembrane region" description="Helical" evidence="1">
    <location>
        <begin position="370"/>
        <end position="392"/>
    </location>
</feature>
<feature type="transmembrane region" description="Helical" evidence="1">
    <location>
        <begin position="50"/>
        <end position="69"/>
    </location>
</feature>
<feature type="transmembrane region" description="Helical" evidence="1">
    <location>
        <begin position="20"/>
        <end position="38"/>
    </location>
</feature>
<evidence type="ECO:0000313" key="2">
    <source>
        <dbReference type="EnsemblProtists" id="PYU1_T000464"/>
    </source>
</evidence>
<proteinExistence type="predicted"/>
<keyword evidence="1" id="KW-1133">Transmembrane helix</keyword>
<keyword evidence="3" id="KW-1185">Reference proteome</keyword>
<reference evidence="3" key="2">
    <citation type="submission" date="2010-04" db="EMBL/GenBank/DDBJ databases">
        <authorList>
            <person name="Buell R."/>
            <person name="Hamilton J."/>
            <person name="Hostetler J."/>
        </authorList>
    </citation>
    <scope>NUCLEOTIDE SEQUENCE [LARGE SCALE GENOMIC DNA]</scope>
    <source>
        <strain evidence="3">DAOM:BR144</strain>
    </source>
</reference>
<evidence type="ECO:0000313" key="3">
    <source>
        <dbReference type="Proteomes" id="UP000019132"/>
    </source>
</evidence>
<evidence type="ECO:0000256" key="1">
    <source>
        <dbReference type="SAM" id="Phobius"/>
    </source>
</evidence>
<dbReference type="AlphaFoldDB" id="K3W673"/>
<keyword evidence="1" id="KW-0472">Membrane</keyword>
<dbReference type="VEuPathDB" id="FungiDB:PYU1_G000464"/>
<organism evidence="2 3">
    <name type="scientific">Globisporangium ultimum (strain ATCC 200006 / CBS 805.95 / DAOM BR144)</name>
    <name type="common">Pythium ultimum</name>
    <dbReference type="NCBI Taxonomy" id="431595"/>
    <lineage>
        <taxon>Eukaryota</taxon>
        <taxon>Sar</taxon>
        <taxon>Stramenopiles</taxon>
        <taxon>Oomycota</taxon>
        <taxon>Peronosporomycetes</taxon>
        <taxon>Pythiales</taxon>
        <taxon>Pythiaceae</taxon>
        <taxon>Globisporangium</taxon>
    </lineage>
</organism>
<name>K3W673_GLOUD</name>
<dbReference type="EnsemblProtists" id="PYU1_T000464">
    <property type="protein sequence ID" value="PYU1_T000464"/>
    <property type="gene ID" value="PYU1_G000464"/>
</dbReference>
<feature type="transmembrane region" description="Helical" evidence="1">
    <location>
        <begin position="412"/>
        <end position="430"/>
    </location>
</feature>
<dbReference type="eggNOG" id="ENOG502SI2W">
    <property type="taxonomic scope" value="Eukaryota"/>
</dbReference>
<dbReference type="HOGENOM" id="CLU_014711_2_1_1"/>
<protein>
    <submittedName>
        <fullName evidence="2">Uncharacterized protein</fullName>
    </submittedName>
</protein>